<sequence length="328" mass="37895">MNLLRVLVCLLLPVLVLSLEPISLTVGAVSLFTGVIYYGLGRYFRERCQQYEAYKNTALQLDFDSKIFGQHLAKRVILKAVTGFLNNKQSKKPLALSFHGWTGTGKNFVSQILARNIYPTGMESPYIHQFVATLHFPHAHLIDQYKDQLQKWIKGNVTKCERSIFIFDEVDKMHPGLIDAIKPYLDYYELLDGVSYHRSIFIFLSNSGSGIISELALNFWKEGKTREEIQLSDVEQHLSLSAFNRKDSGFWHSSLIDQNLIDFFVPFLPLEYQHVKMCVRAELQQRSYIVDEELVTMVSKEMTYYPKEEQVFSLKGCKVVSSKLDYYL</sequence>
<dbReference type="OrthoDB" id="19623at2759"/>
<dbReference type="Pfam" id="PF21376">
    <property type="entry name" value="TOR1A_C"/>
    <property type="match status" value="1"/>
</dbReference>
<dbReference type="Gene3D" id="3.40.50.300">
    <property type="entry name" value="P-loop containing nucleotide triphosphate hydrolases"/>
    <property type="match status" value="1"/>
</dbReference>
<evidence type="ECO:0000256" key="7">
    <source>
        <dbReference type="PIRSR" id="PIRSR038079-1"/>
    </source>
</evidence>
<keyword evidence="7" id="KW-0547">Nucleotide-binding</keyword>
<keyword evidence="7" id="KW-0067">ATP-binding</keyword>
<protein>
    <recommendedName>
        <fullName evidence="6">Torsin</fullName>
    </recommendedName>
</protein>
<reference evidence="10" key="1">
    <citation type="thesis" date="2020" institute="ProQuest LLC" country="789 East Eisenhower Parkway, Ann Arbor, MI, USA">
        <title>Comparative Genomics and Chromosome Evolution.</title>
        <authorList>
            <person name="Mudd A.B."/>
        </authorList>
    </citation>
    <scope>NUCLEOTIDE SEQUENCE</scope>
    <source>
        <strain evidence="10">Female2</strain>
        <tissue evidence="10">Blood</tissue>
    </source>
</reference>
<dbReference type="InterPro" id="IPR049337">
    <property type="entry name" value="TOR1A_C"/>
</dbReference>
<dbReference type="GO" id="GO:0034504">
    <property type="term" value="P:protein localization to nucleus"/>
    <property type="evidence" value="ECO:0007669"/>
    <property type="project" value="TreeGrafter"/>
</dbReference>
<dbReference type="GO" id="GO:0005635">
    <property type="term" value="C:nuclear envelope"/>
    <property type="evidence" value="ECO:0007669"/>
    <property type="project" value="TreeGrafter"/>
</dbReference>
<evidence type="ECO:0000313" key="10">
    <source>
        <dbReference type="EMBL" id="KAG8447738.1"/>
    </source>
</evidence>
<dbReference type="AlphaFoldDB" id="A0A8T2JV04"/>
<evidence type="ECO:0000256" key="1">
    <source>
        <dbReference type="ARBA" id="ARBA00004319"/>
    </source>
</evidence>
<keyword evidence="4 6" id="KW-0256">Endoplasmic reticulum</keyword>
<dbReference type="InterPro" id="IPR017378">
    <property type="entry name" value="Torsin_1/2"/>
</dbReference>
<dbReference type="PANTHER" id="PTHR10760:SF17">
    <property type="entry name" value="TORSIN"/>
    <property type="match status" value="1"/>
</dbReference>
<evidence type="ECO:0000256" key="8">
    <source>
        <dbReference type="SAM" id="SignalP"/>
    </source>
</evidence>
<organism evidence="10 11">
    <name type="scientific">Hymenochirus boettgeri</name>
    <name type="common">Congo dwarf clawed frog</name>
    <dbReference type="NCBI Taxonomy" id="247094"/>
    <lineage>
        <taxon>Eukaryota</taxon>
        <taxon>Metazoa</taxon>
        <taxon>Chordata</taxon>
        <taxon>Craniata</taxon>
        <taxon>Vertebrata</taxon>
        <taxon>Euteleostomi</taxon>
        <taxon>Amphibia</taxon>
        <taxon>Batrachia</taxon>
        <taxon>Anura</taxon>
        <taxon>Pipoidea</taxon>
        <taxon>Pipidae</taxon>
        <taxon>Pipinae</taxon>
        <taxon>Hymenochirus</taxon>
    </lineage>
</organism>
<feature type="domain" description="Torsin-1A C-terminal" evidence="9">
    <location>
        <begin position="270"/>
        <end position="327"/>
    </location>
</feature>
<evidence type="ECO:0000256" key="5">
    <source>
        <dbReference type="ARBA" id="ARBA00023180"/>
    </source>
</evidence>
<dbReference type="InterPro" id="IPR027417">
    <property type="entry name" value="P-loop_NTPase"/>
</dbReference>
<dbReference type="FunFam" id="3.40.50.300:FF:001719">
    <property type="entry name" value="Torsin"/>
    <property type="match status" value="1"/>
</dbReference>
<keyword evidence="11" id="KW-1185">Reference proteome</keyword>
<dbReference type="GO" id="GO:0005788">
    <property type="term" value="C:endoplasmic reticulum lumen"/>
    <property type="evidence" value="ECO:0007669"/>
    <property type="project" value="UniProtKB-SubCell"/>
</dbReference>
<comment type="subcellular location">
    <subcellularLocation>
        <location evidence="1 6">Endoplasmic reticulum lumen</location>
    </subcellularLocation>
</comment>
<dbReference type="PANTHER" id="PTHR10760">
    <property type="entry name" value="TORSIN"/>
    <property type="match status" value="1"/>
</dbReference>
<feature type="binding site" evidence="7">
    <location>
        <begin position="100"/>
        <end position="107"/>
    </location>
    <ligand>
        <name>ATP</name>
        <dbReference type="ChEBI" id="CHEBI:30616"/>
    </ligand>
</feature>
<evidence type="ECO:0000256" key="6">
    <source>
        <dbReference type="PIRNR" id="PIRNR038079"/>
    </source>
</evidence>
<evidence type="ECO:0000256" key="3">
    <source>
        <dbReference type="ARBA" id="ARBA00022729"/>
    </source>
</evidence>
<evidence type="ECO:0000313" key="11">
    <source>
        <dbReference type="Proteomes" id="UP000812440"/>
    </source>
</evidence>
<gene>
    <name evidence="10" type="ORF">GDO86_015014</name>
</gene>
<dbReference type="InterPro" id="IPR001270">
    <property type="entry name" value="ClpA/B"/>
</dbReference>
<evidence type="ECO:0000256" key="2">
    <source>
        <dbReference type="ARBA" id="ARBA00006235"/>
    </source>
</evidence>
<dbReference type="GO" id="GO:0016887">
    <property type="term" value="F:ATP hydrolysis activity"/>
    <property type="evidence" value="ECO:0007669"/>
    <property type="project" value="InterPro"/>
</dbReference>
<dbReference type="Pfam" id="PF06309">
    <property type="entry name" value="Torsin"/>
    <property type="match status" value="1"/>
</dbReference>
<dbReference type="PIRSF" id="PIRSF038079">
    <property type="entry name" value="Torsin_2A"/>
    <property type="match status" value="1"/>
</dbReference>
<dbReference type="PRINTS" id="PR00300">
    <property type="entry name" value="CLPPROTEASEA"/>
</dbReference>
<comment type="similarity">
    <text evidence="2 6">Belongs to the ClpA/ClpB family. Torsin subfamily.</text>
</comment>
<keyword evidence="3 8" id="KW-0732">Signal</keyword>
<dbReference type="InterPro" id="IPR010448">
    <property type="entry name" value="Torsin"/>
</dbReference>
<dbReference type="GO" id="GO:0019894">
    <property type="term" value="F:kinesin binding"/>
    <property type="evidence" value="ECO:0007669"/>
    <property type="project" value="TreeGrafter"/>
</dbReference>
<dbReference type="GO" id="GO:0005524">
    <property type="term" value="F:ATP binding"/>
    <property type="evidence" value="ECO:0007669"/>
    <property type="project" value="UniProtKB-KW"/>
</dbReference>
<dbReference type="Proteomes" id="UP000812440">
    <property type="component" value="Chromosome 8_10"/>
</dbReference>
<dbReference type="GO" id="GO:0071763">
    <property type="term" value="P:nuclear membrane organization"/>
    <property type="evidence" value="ECO:0007669"/>
    <property type="project" value="TreeGrafter"/>
</dbReference>
<evidence type="ECO:0000256" key="4">
    <source>
        <dbReference type="ARBA" id="ARBA00022824"/>
    </source>
</evidence>
<dbReference type="SUPFAM" id="SSF52540">
    <property type="entry name" value="P-loop containing nucleoside triphosphate hydrolases"/>
    <property type="match status" value="1"/>
</dbReference>
<keyword evidence="5" id="KW-0325">Glycoprotein</keyword>
<feature type="chain" id="PRO_5035757407" description="Torsin" evidence="8">
    <location>
        <begin position="19"/>
        <end position="328"/>
    </location>
</feature>
<dbReference type="EMBL" id="JAACNH010000003">
    <property type="protein sequence ID" value="KAG8447738.1"/>
    <property type="molecule type" value="Genomic_DNA"/>
</dbReference>
<name>A0A8T2JV04_9PIPI</name>
<feature type="signal peptide" evidence="8">
    <location>
        <begin position="1"/>
        <end position="18"/>
    </location>
</feature>
<proteinExistence type="inferred from homology"/>
<evidence type="ECO:0000259" key="9">
    <source>
        <dbReference type="Pfam" id="PF21376"/>
    </source>
</evidence>
<comment type="caution">
    <text evidence="10">The sequence shown here is derived from an EMBL/GenBank/DDBJ whole genome shotgun (WGS) entry which is preliminary data.</text>
</comment>
<accession>A0A8T2JV04</accession>